<evidence type="ECO:0000256" key="13">
    <source>
        <dbReference type="ARBA" id="ARBA00023136"/>
    </source>
</evidence>
<feature type="transmembrane region" description="Helical" evidence="16">
    <location>
        <begin position="130"/>
        <end position="152"/>
    </location>
</feature>
<feature type="domain" description="Oligosaccharyl transferase STT3 N-terminal" evidence="17">
    <location>
        <begin position="19"/>
        <end position="393"/>
    </location>
</feature>
<keyword evidence="8" id="KW-0808">Transferase</keyword>
<accession>E4YIT1</accession>
<organism evidence="18">
    <name type="scientific">Oikopleura dioica</name>
    <name type="common">Tunicate</name>
    <dbReference type="NCBI Taxonomy" id="34765"/>
    <lineage>
        <taxon>Eukaryota</taxon>
        <taxon>Metazoa</taxon>
        <taxon>Chordata</taxon>
        <taxon>Tunicata</taxon>
        <taxon>Appendicularia</taxon>
        <taxon>Copelata</taxon>
        <taxon>Oikopleuridae</taxon>
        <taxon>Oikopleura</taxon>
    </lineage>
</organism>
<keyword evidence="7" id="KW-0328">Glycosyltransferase</keyword>
<evidence type="ECO:0000256" key="14">
    <source>
        <dbReference type="ARBA" id="ARBA00023211"/>
    </source>
</evidence>
<keyword evidence="10" id="KW-0479">Metal-binding</keyword>
<evidence type="ECO:0000256" key="9">
    <source>
        <dbReference type="ARBA" id="ARBA00022692"/>
    </source>
</evidence>
<keyword evidence="12 16" id="KW-1133">Transmembrane helix</keyword>
<feature type="transmembrane region" description="Helical" evidence="16">
    <location>
        <begin position="6"/>
        <end position="26"/>
    </location>
</feature>
<keyword evidence="11" id="KW-0460">Magnesium</keyword>
<keyword evidence="13 16" id="KW-0472">Membrane</keyword>
<keyword evidence="9 16" id="KW-0812">Transmembrane</keyword>
<dbReference type="EMBL" id="FN654621">
    <property type="protein sequence ID" value="CBY35392.1"/>
    <property type="molecule type" value="Genomic_DNA"/>
</dbReference>
<comment type="cofactor">
    <cofactor evidence="1">
        <name>Mn(2+)</name>
        <dbReference type="ChEBI" id="CHEBI:29035"/>
    </cofactor>
</comment>
<dbReference type="Pfam" id="PF02516">
    <property type="entry name" value="STT3"/>
    <property type="match status" value="1"/>
</dbReference>
<comment type="pathway">
    <text evidence="4">Protein modification; protein glycosylation.</text>
</comment>
<reference evidence="18" key="1">
    <citation type="journal article" date="2010" name="Science">
        <title>Plasticity of animal genome architecture unmasked by rapid evolution of a pelagic tunicate.</title>
        <authorList>
            <person name="Denoeud F."/>
            <person name="Henriet S."/>
            <person name="Mungpakdee S."/>
            <person name="Aury J.M."/>
            <person name="Da Silva C."/>
            <person name="Brinkmann H."/>
            <person name="Mikhaleva J."/>
            <person name="Olsen L.C."/>
            <person name="Jubin C."/>
            <person name="Canestro C."/>
            <person name="Bouquet J.M."/>
            <person name="Danks G."/>
            <person name="Poulain J."/>
            <person name="Campsteijn C."/>
            <person name="Adamski M."/>
            <person name="Cross I."/>
            <person name="Yadetie F."/>
            <person name="Muffato M."/>
            <person name="Louis A."/>
            <person name="Butcher S."/>
            <person name="Tsagkogeorga G."/>
            <person name="Konrad A."/>
            <person name="Singh S."/>
            <person name="Jensen M.F."/>
            <person name="Cong E.H."/>
            <person name="Eikeseth-Otteraa H."/>
            <person name="Noel B."/>
            <person name="Anthouard V."/>
            <person name="Porcel B.M."/>
            <person name="Kachouri-Lafond R."/>
            <person name="Nishino A."/>
            <person name="Ugolini M."/>
            <person name="Chourrout P."/>
            <person name="Nishida H."/>
            <person name="Aasland R."/>
            <person name="Huzurbazar S."/>
            <person name="Westhof E."/>
            <person name="Delsuc F."/>
            <person name="Lehrach H."/>
            <person name="Reinhardt R."/>
            <person name="Weissenbach J."/>
            <person name="Roy S.W."/>
            <person name="Artiguenave F."/>
            <person name="Postlethwait J.H."/>
            <person name="Manak J.R."/>
            <person name="Thompson E.M."/>
            <person name="Jaillon O."/>
            <person name="Du Pasquier L."/>
            <person name="Boudinot P."/>
            <person name="Liberles D.A."/>
            <person name="Volff J.N."/>
            <person name="Philippe H."/>
            <person name="Lenhard B."/>
            <person name="Roest Crollius H."/>
            <person name="Wincker P."/>
            <person name="Chourrout D."/>
        </authorList>
    </citation>
    <scope>NUCLEOTIDE SEQUENCE [LARGE SCALE GENOMIC DNA]</scope>
</reference>
<gene>
    <name evidence="18" type="ORF">GSOID_T00027202001</name>
</gene>
<dbReference type="InterPro" id="IPR048307">
    <property type="entry name" value="STT3_N"/>
</dbReference>
<evidence type="ECO:0000256" key="10">
    <source>
        <dbReference type="ARBA" id="ARBA00022723"/>
    </source>
</evidence>
<evidence type="ECO:0000256" key="3">
    <source>
        <dbReference type="ARBA" id="ARBA00004127"/>
    </source>
</evidence>
<dbReference type="UniPathway" id="UPA00378"/>
<name>E4YIT1_OIKDI</name>
<comment type="similarity">
    <text evidence="5">Belongs to the STT3 family.</text>
</comment>
<keyword evidence="14" id="KW-0464">Manganese</keyword>
<protein>
    <recommendedName>
        <fullName evidence="6">dolichyl-diphosphooligosaccharide--protein glycotransferase</fullName>
        <ecNumber evidence="6">2.4.99.18</ecNumber>
    </recommendedName>
</protein>
<evidence type="ECO:0000256" key="1">
    <source>
        <dbReference type="ARBA" id="ARBA00001936"/>
    </source>
</evidence>
<comment type="subcellular location">
    <subcellularLocation>
        <location evidence="3">Endomembrane system</location>
        <topology evidence="3">Multi-pass membrane protein</topology>
    </subcellularLocation>
</comment>
<dbReference type="InterPro" id="IPR003674">
    <property type="entry name" value="Oligo_trans_STT3"/>
</dbReference>
<dbReference type="PANTHER" id="PTHR13872">
    <property type="entry name" value="DOLICHYL-DIPHOSPHOOLIGOSACCHARIDE--PROTEIN GLYCOSYLTRANSFERASE SUBUNIT"/>
    <property type="match status" value="1"/>
</dbReference>
<dbReference type="AlphaFoldDB" id="E4YIT1"/>
<evidence type="ECO:0000256" key="6">
    <source>
        <dbReference type="ARBA" id="ARBA00012605"/>
    </source>
</evidence>
<evidence type="ECO:0000256" key="2">
    <source>
        <dbReference type="ARBA" id="ARBA00001946"/>
    </source>
</evidence>
<evidence type="ECO:0000256" key="16">
    <source>
        <dbReference type="SAM" id="Phobius"/>
    </source>
</evidence>
<dbReference type="GO" id="GO:0016020">
    <property type="term" value="C:membrane"/>
    <property type="evidence" value="ECO:0007669"/>
    <property type="project" value="InterPro"/>
</dbReference>
<evidence type="ECO:0000256" key="12">
    <source>
        <dbReference type="ARBA" id="ARBA00022989"/>
    </source>
</evidence>
<evidence type="ECO:0000256" key="5">
    <source>
        <dbReference type="ARBA" id="ARBA00010810"/>
    </source>
</evidence>
<evidence type="ECO:0000256" key="11">
    <source>
        <dbReference type="ARBA" id="ARBA00022842"/>
    </source>
</evidence>
<comment type="catalytic activity">
    <reaction evidence="15">
        <text>a di-trans,poly-cis-dolichyl diphosphooligosaccharide + L-asparaginyl-[protein] = N(4)-(oligosaccharide-(1-&gt;4)-N-acetyl-beta-D-glucosaminyl-(1-&gt;4)-N-acetyl-beta-D-glucosaminyl)-L-asparaginyl-[protein] + a di-trans,poly-cis-dolichyl diphosphate + H(+)</text>
        <dbReference type="Rhea" id="RHEA:22980"/>
        <dbReference type="Rhea" id="RHEA-COMP:12804"/>
        <dbReference type="Rhea" id="RHEA-COMP:12805"/>
        <dbReference type="Rhea" id="RHEA-COMP:19506"/>
        <dbReference type="Rhea" id="RHEA-COMP:19509"/>
        <dbReference type="ChEBI" id="CHEBI:15378"/>
        <dbReference type="ChEBI" id="CHEBI:50347"/>
        <dbReference type="ChEBI" id="CHEBI:57497"/>
        <dbReference type="ChEBI" id="CHEBI:57570"/>
        <dbReference type="ChEBI" id="CHEBI:132529"/>
        <dbReference type="EC" id="2.4.99.18"/>
    </reaction>
</comment>
<evidence type="ECO:0000256" key="7">
    <source>
        <dbReference type="ARBA" id="ARBA00022676"/>
    </source>
</evidence>
<evidence type="ECO:0000259" key="17">
    <source>
        <dbReference type="Pfam" id="PF02516"/>
    </source>
</evidence>
<dbReference type="Gene3D" id="3.40.50.12610">
    <property type="match status" value="1"/>
</dbReference>
<dbReference type="Proteomes" id="UP000011014">
    <property type="component" value="Unassembled WGS sequence"/>
</dbReference>
<dbReference type="GO" id="GO:0012505">
    <property type="term" value="C:endomembrane system"/>
    <property type="evidence" value="ECO:0007669"/>
    <property type="project" value="UniProtKB-SubCell"/>
</dbReference>
<proteinExistence type="inferred from homology"/>
<dbReference type="GO" id="GO:0004579">
    <property type="term" value="F:dolichyl-diphosphooligosaccharide-protein glycotransferase activity"/>
    <property type="evidence" value="ECO:0007669"/>
    <property type="project" value="UniProtKB-EC"/>
</dbReference>
<feature type="transmembrane region" description="Helical" evidence="16">
    <location>
        <begin position="104"/>
        <end position="124"/>
    </location>
</feature>
<sequence length="691" mass="77870">MILSDGLSGAAVKLTLLGISLFAFYIRTFGVRKFEPVLNGSEGYRILRKLEILENGGDLDFDEQTWYPFGFLDDDKDLVLIRLIQAFRFITGVLWKTLTSHDACVYFGPFCGAVTPWISFFVVRSLVRETLPAICASFYVAVLPGFAFSTVAGRLSSEALLPAIIFVFLHLTNKAMSQGCLKDVAMLSLFYYVSSSLWSDYFLLMNFVAVSLFCKLFHGGYDCAIYTAYSSFYGLSTCLTLYKSNFLASEQFIPLFAFVYLQYYALSIRIGDKEEIQRPLQASFTSMLLLLFYMKYTEIIAPLKEENAIYLNPSLQKTSLAVLTSSQSAQPSAWAALFFDNHYGPMLLPVGLSILSKKFPKVKTNITVYSVIALYLAAVKTSNQILLVPALSITSSIAISQIIEVCLELLKSTEPPTGPTKRQSQKYETEKNNLPMKRFFAGAAGTLCAAHLIYAARHGVWVTKNIYSDTTIFVTASTGGSDGRALIFDDFRETYSWLKHNTPEDSKIAAWSDYGYQINQLAERGTLADNSASNKTSIAQIGKAFASNEEQGWSRLRHLGADFVYVTFGGQVGYSKDDINKFLWMLRIADSEHVTGEFNQKRYKNVNNEFRVDVEGSQTWLNSLLYKLSYYRYGGQTVAKGKATGWDRVRKAEIGNKDFELDFFEEVYTSQRWMVRVYRLKTPDEISISLY</sequence>
<evidence type="ECO:0000256" key="8">
    <source>
        <dbReference type="ARBA" id="ARBA00022679"/>
    </source>
</evidence>
<evidence type="ECO:0000256" key="15">
    <source>
        <dbReference type="ARBA" id="ARBA00048829"/>
    </source>
</evidence>
<dbReference type="GO" id="GO:0046872">
    <property type="term" value="F:metal ion binding"/>
    <property type="evidence" value="ECO:0007669"/>
    <property type="project" value="UniProtKB-KW"/>
</dbReference>
<evidence type="ECO:0000256" key="4">
    <source>
        <dbReference type="ARBA" id="ARBA00004922"/>
    </source>
</evidence>
<dbReference type="EC" id="2.4.99.18" evidence="6"/>
<dbReference type="PANTHER" id="PTHR13872:SF1">
    <property type="entry name" value="DOLICHYL-DIPHOSPHOOLIGOSACCHARIDE--PROTEIN GLYCOSYLTRANSFERASE SUBUNIT STT3B"/>
    <property type="match status" value="1"/>
</dbReference>
<evidence type="ECO:0000313" key="18">
    <source>
        <dbReference type="EMBL" id="CBY35392.1"/>
    </source>
</evidence>
<comment type="cofactor">
    <cofactor evidence="2">
        <name>Mg(2+)</name>
        <dbReference type="ChEBI" id="CHEBI:18420"/>
    </cofactor>
</comment>